<feature type="domain" description="Core-binding (CB)" evidence="7">
    <location>
        <begin position="10"/>
        <end position="93"/>
    </location>
</feature>
<keyword evidence="2 4" id="KW-0238">DNA-binding</keyword>
<dbReference type="EMBL" id="JABUQZ010000001">
    <property type="protein sequence ID" value="NUC72527.1"/>
    <property type="molecule type" value="Genomic_DNA"/>
</dbReference>
<evidence type="ECO:0000256" key="2">
    <source>
        <dbReference type="ARBA" id="ARBA00023125"/>
    </source>
</evidence>
<name>A0ABX2LFZ9_9EURY</name>
<evidence type="ECO:0000259" key="7">
    <source>
        <dbReference type="PROSITE" id="PS51900"/>
    </source>
</evidence>
<feature type="region of interest" description="Disordered" evidence="5">
    <location>
        <begin position="217"/>
        <end position="240"/>
    </location>
</feature>
<evidence type="ECO:0000256" key="5">
    <source>
        <dbReference type="SAM" id="MobiDB-lite"/>
    </source>
</evidence>
<evidence type="ECO:0000259" key="6">
    <source>
        <dbReference type="PROSITE" id="PS51898"/>
    </source>
</evidence>
<dbReference type="PANTHER" id="PTHR30349:SF41">
    <property type="entry name" value="INTEGRASE_RECOMBINASE PROTEIN MJ0367-RELATED"/>
    <property type="match status" value="1"/>
</dbReference>
<organism evidence="8 9">
    <name type="scientific">Haloterrigena gelatinilytica</name>
    <dbReference type="NCBI Taxonomy" id="2741724"/>
    <lineage>
        <taxon>Archaea</taxon>
        <taxon>Methanobacteriati</taxon>
        <taxon>Methanobacteriota</taxon>
        <taxon>Stenosarchaea group</taxon>
        <taxon>Halobacteria</taxon>
        <taxon>Halobacteriales</taxon>
        <taxon>Natrialbaceae</taxon>
        <taxon>Haloterrigena</taxon>
    </lineage>
</organism>
<dbReference type="CDD" id="cd00397">
    <property type="entry name" value="DNA_BRE_C"/>
    <property type="match status" value="1"/>
</dbReference>
<sequence>MTGIHGLEPMTPEEGVQTYISRRASEISQSTKYEHTTRLNRFLEWCDQVELDNLNDLNSRKCGKYLEHRQSEIAPTTLENEMRTFRLAVEEWEAVDAVVDGLSKKVKVPTARKAEKANKIKIDPQHAHEIEKYLAKYEYASFGHVLFTLFWKTGARCGGIRALDLKDFYPEKYKRPVIEFKHRPETGTPLKNDRWGEREVPVSKETGELLQDYINDTRHDSRDEHGRKPLLTTKQGRPQKTTIQRNIYGMTRPCYIGMDCPEEKDPDECEWTSYNQSSKCPNSVSPHAVRAGFVTRMRNKGADFDTIGDRVDATAEVLRLHYDTPTPQEKRDRQMEWADKL</sequence>
<dbReference type="PROSITE" id="PS51898">
    <property type="entry name" value="TYR_RECOMBINASE"/>
    <property type="match status" value="1"/>
</dbReference>
<accession>A0ABX2LFZ9</accession>
<dbReference type="SUPFAM" id="SSF56349">
    <property type="entry name" value="DNA breaking-rejoining enzymes"/>
    <property type="match status" value="1"/>
</dbReference>
<protein>
    <submittedName>
        <fullName evidence="8">Site-specific integrase</fullName>
    </submittedName>
</protein>
<dbReference type="InterPro" id="IPR050090">
    <property type="entry name" value="Tyrosine_recombinase_XerCD"/>
</dbReference>
<keyword evidence="3" id="KW-0233">DNA recombination</keyword>
<dbReference type="InterPro" id="IPR002104">
    <property type="entry name" value="Integrase_catalytic"/>
</dbReference>
<dbReference type="Gene3D" id="1.10.150.130">
    <property type="match status" value="1"/>
</dbReference>
<dbReference type="PANTHER" id="PTHR30349">
    <property type="entry name" value="PHAGE INTEGRASE-RELATED"/>
    <property type="match status" value="1"/>
</dbReference>
<dbReference type="InterPro" id="IPR044068">
    <property type="entry name" value="CB"/>
</dbReference>
<evidence type="ECO:0000313" key="8">
    <source>
        <dbReference type="EMBL" id="NUC72527.1"/>
    </source>
</evidence>
<dbReference type="InterPro" id="IPR011010">
    <property type="entry name" value="DNA_brk_join_enz"/>
</dbReference>
<dbReference type="Gene3D" id="1.10.443.10">
    <property type="entry name" value="Intergrase catalytic core"/>
    <property type="match status" value="1"/>
</dbReference>
<evidence type="ECO:0000256" key="3">
    <source>
        <dbReference type="ARBA" id="ARBA00023172"/>
    </source>
</evidence>
<evidence type="ECO:0000256" key="4">
    <source>
        <dbReference type="PROSITE-ProRule" id="PRU01248"/>
    </source>
</evidence>
<dbReference type="RefSeq" id="WP_174680438.1">
    <property type="nucleotide sequence ID" value="NZ_JABUQZ010000001.1"/>
</dbReference>
<proteinExistence type="predicted"/>
<comment type="caution">
    <text evidence="8">The sequence shown here is derived from an EMBL/GenBank/DDBJ whole genome shotgun (WGS) entry which is preliminary data.</text>
</comment>
<gene>
    <name evidence="8" type="ORF">HTZ84_09435</name>
</gene>
<reference evidence="8 9" key="1">
    <citation type="submission" date="2020-06" db="EMBL/GenBank/DDBJ databases">
        <title>Haloterrigena sp. nov., an extremely halophilic archaeon isolated from a saline sediment.</title>
        <authorList>
            <person name="Liu B.-B."/>
        </authorList>
    </citation>
    <scope>NUCLEOTIDE SEQUENCE [LARGE SCALE GENOMIC DNA]</scope>
    <source>
        <strain evidence="8 9">SYSU A558-1</strain>
    </source>
</reference>
<dbReference type="Proteomes" id="UP001016761">
    <property type="component" value="Unassembled WGS sequence"/>
</dbReference>
<dbReference type="InterPro" id="IPR010998">
    <property type="entry name" value="Integrase_recombinase_N"/>
</dbReference>
<dbReference type="PROSITE" id="PS51900">
    <property type="entry name" value="CB"/>
    <property type="match status" value="1"/>
</dbReference>
<keyword evidence="1" id="KW-0229">DNA integration</keyword>
<evidence type="ECO:0000256" key="1">
    <source>
        <dbReference type="ARBA" id="ARBA00022908"/>
    </source>
</evidence>
<keyword evidence="9" id="KW-1185">Reference proteome</keyword>
<dbReference type="InterPro" id="IPR013762">
    <property type="entry name" value="Integrase-like_cat_sf"/>
</dbReference>
<evidence type="ECO:0000313" key="9">
    <source>
        <dbReference type="Proteomes" id="UP001016761"/>
    </source>
</evidence>
<feature type="compositionally biased region" description="Basic and acidic residues" evidence="5">
    <location>
        <begin position="217"/>
        <end position="227"/>
    </location>
</feature>
<feature type="domain" description="Tyr recombinase" evidence="6">
    <location>
        <begin position="117"/>
        <end position="335"/>
    </location>
</feature>